<keyword evidence="10" id="KW-1185">Reference proteome</keyword>
<dbReference type="EMBL" id="CP001708">
    <property type="protein sequence ID" value="ACV28331.1"/>
    <property type="molecule type" value="Genomic_DNA"/>
</dbReference>
<dbReference type="GO" id="GO:0019281">
    <property type="term" value="P:L-methionine biosynthetic process from homoserine via O-succinyl-L-homoserine and cystathionine"/>
    <property type="evidence" value="ECO:0007669"/>
    <property type="project" value="InterPro"/>
</dbReference>
<reference evidence="9 10" key="1">
    <citation type="journal article" date="2009" name="Stand. Genomic Sci.">
        <title>Complete genome sequence of Anaerococcus prevotii type strain (PC1).</title>
        <authorList>
            <person name="Labutti K."/>
            <person name="Pukall R."/>
            <person name="Steenblock K."/>
            <person name="Glavina Del Rio T."/>
            <person name="Tice H."/>
            <person name="Copeland A."/>
            <person name="Cheng J.F."/>
            <person name="Lucas S."/>
            <person name="Chen F."/>
            <person name="Nolan M."/>
            <person name="Bruce D."/>
            <person name="Goodwin L."/>
            <person name="Pitluck S."/>
            <person name="Ivanova N."/>
            <person name="Mavromatis K."/>
            <person name="Ovchinnikova G."/>
            <person name="Pati A."/>
            <person name="Chen A."/>
            <person name="Palaniappan K."/>
            <person name="Land M."/>
            <person name="Hauser L."/>
            <person name="Chang Y.J."/>
            <person name="Jeffries C.D."/>
            <person name="Chain P."/>
            <person name="Saunders E."/>
            <person name="Brettin T."/>
            <person name="Detter J.C."/>
            <person name="Han C."/>
            <person name="Goker M."/>
            <person name="Bristow J."/>
            <person name="Eisen J.A."/>
            <person name="Markowitz V."/>
            <person name="Hugenholtz P."/>
            <person name="Kyrpides N.C."/>
            <person name="Klenk H.P."/>
            <person name="Lapidus A."/>
        </authorList>
    </citation>
    <scope>NUCLEOTIDE SEQUENCE [LARGE SCALE GENOMIC DNA]</scope>
    <source>
        <strain evidence="10">ATCC 9321 / DSM 20548 / JCM 6508 / NCTC 11806 / PC1</strain>
    </source>
</reference>
<keyword evidence="2 7" id="KW-0028">Amino-acid biosynthesis</keyword>
<evidence type="ECO:0000256" key="2">
    <source>
        <dbReference type="ARBA" id="ARBA00022605"/>
    </source>
</evidence>
<keyword evidence="5 7" id="KW-0012">Acyltransferase</keyword>
<feature type="site" description="Important for substrate specificity" evidence="7">
    <location>
        <position position="190"/>
    </location>
</feature>
<evidence type="ECO:0000313" key="9">
    <source>
        <dbReference type="EMBL" id="ACV28331.1"/>
    </source>
</evidence>
<dbReference type="OrthoDB" id="9772423at2"/>
<comment type="catalytic activity">
    <reaction evidence="6 7">
        <text>L-homoserine + acetyl-CoA = O-acetyl-L-homoserine + CoA</text>
        <dbReference type="Rhea" id="RHEA:13701"/>
        <dbReference type="ChEBI" id="CHEBI:57287"/>
        <dbReference type="ChEBI" id="CHEBI:57288"/>
        <dbReference type="ChEBI" id="CHEBI:57476"/>
        <dbReference type="ChEBI" id="CHEBI:57716"/>
        <dbReference type="EC" id="2.3.1.31"/>
    </reaction>
</comment>
<feature type="binding site" evidence="7">
    <location>
        <position position="162"/>
    </location>
    <ligand>
        <name>substrate</name>
    </ligand>
</feature>
<evidence type="ECO:0000256" key="6">
    <source>
        <dbReference type="ARBA" id="ARBA00049043"/>
    </source>
</evidence>
<dbReference type="PANTHER" id="PTHR20919">
    <property type="entry name" value="HOMOSERINE O-SUCCINYLTRANSFERASE"/>
    <property type="match status" value="1"/>
</dbReference>
<keyword evidence="4 7" id="KW-0486">Methionine biosynthesis</keyword>
<dbReference type="KEGG" id="apr:Apre_0280"/>
<proteinExistence type="inferred from homology"/>
<dbReference type="RefSeq" id="WP_015777244.1">
    <property type="nucleotide sequence ID" value="NC_013171.1"/>
</dbReference>
<dbReference type="GO" id="GO:0004414">
    <property type="term" value="F:homoserine O-acetyltransferase activity"/>
    <property type="evidence" value="ECO:0007669"/>
    <property type="project" value="UniProtKB-EC"/>
</dbReference>
<comment type="caution">
    <text evidence="7">Lacks conserved residue(s) required for the propagation of feature annotation.</text>
</comment>
<feature type="binding site" evidence="7">
    <location>
        <position position="247"/>
    </location>
    <ligand>
        <name>substrate</name>
    </ligand>
</feature>
<comment type="similarity">
    <text evidence="7">Belongs to the MetA family.</text>
</comment>
<evidence type="ECO:0000313" key="10">
    <source>
        <dbReference type="Proteomes" id="UP000002294"/>
    </source>
</evidence>
<comment type="pathway">
    <text evidence="7">Amino-acid biosynthesis; L-methionine biosynthesis via de novo pathway; O-acetyl-L-homoserine from L-homoserine: step 1/1.</text>
</comment>
<evidence type="ECO:0000256" key="8">
    <source>
        <dbReference type="PIRSR" id="PIRSR000450-1"/>
    </source>
</evidence>
<dbReference type="eggNOG" id="COG1897">
    <property type="taxonomic scope" value="Bacteria"/>
</dbReference>
<dbReference type="HAMAP" id="MF_00295">
    <property type="entry name" value="MetA_acyltransf"/>
    <property type="match status" value="1"/>
</dbReference>
<dbReference type="GO" id="GO:0005737">
    <property type="term" value="C:cytoplasm"/>
    <property type="evidence" value="ECO:0007669"/>
    <property type="project" value="UniProtKB-SubCell"/>
</dbReference>
<organism evidence="9 10">
    <name type="scientific">Anaerococcus prevotii (strain ATCC 9321 / DSM 20548 / JCM 6508 / NCTC 11806 / PC1)</name>
    <name type="common">Peptostreptococcus prevotii</name>
    <name type="synonym">Peptococcus prevotii</name>
    <dbReference type="NCBI Taxonomy" id="525919"/>
    <lineage>
        <taxon>Bacteria</taxon>
        <taxon>Bacillati</taxon>
        <taxon>Bacillota</taxon>
        <taxon>Tissierellia</taxon>
        <taxon>Tissierellales</taxon>
        <taxon>Peptoniphilaceae</taxon>
        <taxon>Anaerococcus</taxon>
    </lineage>
</organism>
<evidence type="ECO:0000256" key="3">
    <source>
        <dbReference type="ARBA" id="ARBA00022679"/>
    </source>
</evidence>
<sequence length="306" mass="36249">MPVIIPEDLISKETLDKENIFTMVEERAKSQDIRALKIGIVNLMPTKKETEVQLLRLISNTPLQIEIDLIAMASYKSSNYQKHLEKFYVSYEEIKDKKYDGLIITGAPLEHKAYDDIIYWEELKKIFEFAKKNVYSTLFICWSAIAALDYYYGVNIDSLDKKIFTVNRYYKQSSDPLFLGFDDSFYMPNSRYKTIRKEEVERIPKLKVLLADDKMGSTIIKSIDNRFVFNLNHLEYDTNTLDDEYRRDIKKGLGTKPAENYYLDDDPNKKIIQRWRSTGYIFFNNWINHYVYQHTPYKISDVETIK</sequence>
<evidence type="ECO:0000256" key="4">
    <source>
        <dbReference type="ARBA" id="ARBA00023167"/>
    </source>
</evidence>
<name>C7RFS0_ANAPD</name>
<dbReference type="NCBIfam" id="TIGR01001">
    <property type="entry name" value="metA"/>
    <property type="match status" value="1"/>
</dbReference>
<dbReference type="EC" id="2.3.1.31" evidence="7"/>
<dbReference type="SUPFAM" id="SSF52317">
    <property type="entry name" value="Class I glutamine amidotransferase-like"/>
    <property type="match status" value="1"/>
</dbReference>
<dbReference type="Proteomes" id="UP000002294">
    <property type="component" value="Chromosome"/>
</dbReference>
<accession>C7RFS0</accession>
<feature type="active site" description="Acyl-thioester intermediate" evidence="7 8">
    <location>
        <position position="141"/>
    </location>
</feature>
<dbReference type="InterPro" id="IPR005697">
    <property type="entry name" value="HST_MetA"/>
</dbReference>
<dbReference type="Gene3D" id="3.40.50.880">
    <property type="match status" value="1"/>
</dbReference>
<dbReference type="PANTHER" id="PTHR20919:SF0">
    <property type="entry name" value="HOMOSERINE O-SUCCINYLTRANSFERASE"/>
    <property type="match status" value="1"/>
</dbReference>
<gene>
    <name evidence="7" type="primary">metAA</name>
    <name evidence="9" type="ordered locus">Apre_0280</name>
</gene>
<feature type="binding site" evidence="7">
    <location>
        <position position="190"/>
    </location>
    <ligand>
        <name>substrate</name>
    </ligand>
</feature>
<dbReference type="HOGENOM" id="CLU_057851_0_1_9"/>
<dbReference type="PIRSF" id="PIRSF000450">
    <property type="entry name" value="H_ser_succinyltr"/>
    <property type="match status" value="1"/>
</dbReference>
<dbReference type="STRING" id="525919.Apre_0280"/>
<evidence type="ECO:0000256" key="1">
    <source>
        <dbReference type="ARBA" id="ARBA00022490"/>
    </source>
</evidence>
<protein>
    <recommendedName>
        <fullName evidence="7">Homoserine O-acetyltransferase</fullName>
        <shortName evidence="7">HAT</shortName>
        <ecNumber evidence="7">2.3.1.31</ecNumber>
    </recommendedName>
    <alternativeName>
        <fullName evidence="7">Homoserine transacetylase</fullName>
        <shortName evidence="7">HTA</shortName>
    </alternativeName>
</protein>
<dbReference type="InterPro" id="IPR033752">
    <property type="entry name" value="MetA_family"/>
</dbReference>
<evidence type="ECO:0000256" key="7">
    <source>
        <dbReference type="HAMAP-Rule" id="MF_00295"/>
    </source>
</evidence>
<dbReference type="AlphaFoldDB" id="C7RFS0"/>
<feature type="active site" description="Proton acceptor" evidence="7">
    <location>
        <position position="233"/>
    </location>
</feature>
<keyword evidence="3 7" id="KW-0808">Transferase</keyword>
<dbReference type="InterPro" id="IPR029062">
    <property type="entry name" value="Class_I_gatase-like"/>
</dbReference>
<evidence type="ECO:0000256" key="5">
    <source>
        <dbReference type="ARBA" id="ARBA00023315"/>
    </source>
</evidence>
<feature type="site" description="Important for acyl-CoA specificity" evidence="7">
    <location>
        <position position="110"/>
    </location>
</feature>
<dbReference type="UniPathway" id="UPA00051">
    <property type="reaction ID" value="UER00074"/>
</dbReference>
<dbReference type="Pfam" id="PF04204">
    <property type="entry name" value="HTS"/>
    <property type="match status" value="1"/>
</dbReference>
<dbReference type="GO" id="GO:0008899">
    <property type="term" value="F:homoserine O-succinyltransferase activity"/>
    <property type="evidence" value="ECO:0007669"/>
    <property type="project" value="UniProtKB-UniRule"/>
</dbReference>
<comment type="function">
    <text evidence="7">Transfers an acetyl group from acetyl-CoA to L-homoserine, forming acetyl-L-homoserine.</text>
</comment>
<comment type="subcellular location">
    <subcellularLocation>
        <location evidence="7">Cytoplasm</location>
    </subcellularLocation>
</comment>
<dbReference type="CDD" id="cd03131">
    <property type="entry name" value="GATase1_HTS"/>
    <property type="match status" value="1"/>
</dbReference>
<feature type="active site" evidence="7">
    <location>
        <position position="235"/>
    </location>
</feature>
<keyword evidence="1 7" id="KW-0963">Cytoplasm</keyword>